<dbReference type="AlphaFoldDB" id="H3BAP2"/>
<keyword evidence="3" id="KW-1185">Reference proteome</keyword>
<feature type="coiled-coil region" evidence="1">
    <location>
        <begin position="57"/>
        <end position="126"/>
    </location>
</feature>
<dbReference type="Ensembl" id="ENSLACT00000019096.1">
    <property type="protein sequence ID" value="ENSLACP00000018963.1"/>
    <property type="gene ID" value="ENSLACG00000016683.1"/>
</dbReference>
<accession>H3BAP2</accession>
<evidence type="ECO:0000256" key="1">
    <source>
        <dbReference type="SAM" id="Coils"/>
    </source>
</evidence>
<feature type="coiled-coil region" evidence="1">
    <location>
        <begin position="173"/>
        <end position="211"/>
    </location>
</feature>
<feature type="coiled-coil region" evidence="1">
    <location>
        <begin position="1"/>
        <end position="28"/>
    </location>
</feature>
<organism evidence="2 3">
    <name type="scientific">Latimeria chalumnae</name>
    <name type="common">Coelacanth</name>
    <dbReference type="NCBI Taxonomy" id="7897"/>
    <lineage>
        <taxon>Eukaryota</taxon>
        <taxon>Metazoa</taxon>
        <taxon>Chordata</taxon>
        <taxon>Craniata</taxon>
        <taxon>Vertebrata</taxon>
        <taxon>Euteleostomi</taxon>
        <taxon>Coelacanthiformes</taxon>
        <taxon>Coelacanthidae</taxon>
        <taxon>Latimeria</taxon>
    </lineage>
</organism>
<reference evidence="2" key="3">
    <citation type="submission" date="2025-09" db="UniProtKB">
        <authorList>
            <consortium name="Ensembl"/>
        </authorList>
    </citation>
    <scope>IDENTIFICATION</scope>
</reference>
<name>H3BAP2_LATCH</name>
<dbReference type="Proteomes" id="UP000008672">
    <property type="component" value="Unassembled WGS sequence"/>
</dbReference>
<dbReference type="InParanoid" id="H3BAP2"/>
<keyword evidence="1" id="KW-0175">Coiled coil</keyword>
<sequence>ISKLKEKLNSQQESMRKLTEELKLEAKEMVQSALIREQRKWEAAKEDELLEQRGVLEDESQRAMAGVREELEKERRNSLALQKKIVDLQSEQSQEAEGLKLKLCQLEEELQLLRAERNEVAMKEREAQLQVERAERSIALDIRSECEQLQDLIQYRRSGNEAMSPTRTKLGTMKQALQILQRVSQELQQYILDLRQELESQQRAIHHVQRDKERELKQQQDQLCLEKEEALDCLKQQLIQEHIEEISNLLKDSGSSEVQPLRQQLREKDNELRAIQRNMTKWKDETASKLACKFEEELNAELENLSNRSSDHQRKMEKLESEVRRLSMQYETVETSHLRCASSPSLDAVSSPGHHDFGTLKLLRHLQSRVKQLRAENSIYQGGSMENLSSLAGELGDSYREMV</sequence>
<reference evidence="3" key="1">
    <citation type="submission" date="2011-08" db="EMBL/GenBank/DDBJ databases">
        <title>The draft genome of Latimeria chalumnae.</title>
        <authorList>
            <person name="Di Palma F."/>
            <person name="Alfoldi J."/>
            <person name="Johnson J."/>
            <person name="Berlin A."/>
            <person name="Gnerre S."/>
            <person name="Jaffe D."/>
            <person name="MacCallum I."/>
            <person name="Young S."/>
            <person name="Walker B.J."/>
            <person name="Lander E."/>
            <person name="Lindblad-Toh K."/>
        </authorList>
    </citation>
    <scope>NUCLEOTIDE SEQUENCE [LARGE SCALE GENOMIC DNA]</scope>
    <source>
        <strain evidence="3">Wild caught</strain>
    </source>
</reference>
<evidence type="ECO:0000313" key="3">
    <source>
        <dbReference type="Proteomes" id="UP000008672"/>
    </source>
</evidence>
<proteinExistence type="predicted"/>
<dbReference type="EMBL" id="AFYH01024316">
    <property type="status" value="NOT_ANNOTATED_CDS"/>
    <property type="molecule type" value="Genomic_DNA"/>
</dbReference>
<reference evidence="2" key="2">
    <citation type="submission" date="2025-08" db="UniProtKB">
        <authorList>
            <consortium name="Ensembl"/>
        </authorList>
    </citation>
    <scope>IDENTIFICATION</scope>
</reference>
<dbReference type="HOGENOM" id="CLU_637023_0_0_1"/>
<protein>
    <submittedName>
        <fullName evidence="2">Uncharacterized protein</fullName>
    </submittedName>
</protein>
<dbReference type="eggNOG" id="ENOG502RYVF">
    <property type="taxonomic scope" value="Eukaryota"/>
</dbReference>
<evidence type="ECO:0000313" key="2">
    <source>
        <dbReference type="Ensembl" id="ENSLACP00000018963.1"/>
    </source>
</evidence>
<dbReference type="GeneTree" id="ENSGT00730000112955"/>
<dbReference type="OMA" id="QDIHTEC"/>
<feature type="coiled-coil region" evidence="1">
    <location>
        <begin position="258"/>
        <end position="336"/>
    </location>
</feature>